<dbReference type="EMBL" id="OUNR01000017">
    <property type="protein sequence ID" value="SPP65619.1"/>
    <property type="molecule type" value="Genomic_DNA"/>
</dbReference>
<dbReference type="InParanoid" id="A0A330L8N2"/>
<dbReference type="CDD" id="cd03789">
    <property type="entry name" value="GT9_LPS_heptosyltransferase"/>
    <property type="match status" value="1"/>
</dbReference>
<dbReference type="Proteomes" id="UP000248168">
    <property type="component" value="Unassembled WGS sequence"/>
</dbReference>
<dbReference type="InterPro" id="IPR002201">
    <property type="entry name" value="Glyco_trans_9"/>
</dbReference>
<dbReference type="Pfam" id="PF01075">
    <property type="entry name" value="Glyco_transf_9"/>
    <property type="match status" value="1"/>
</dbReference>
<reference evidence="4" key="1">
    <citation type="submission" date="2018-04" db="EMBL/GenBank/DDBJ databases">
        <authorList>
            <person name="Lucker S."/>
            <person name="Sakoula D."/>
        </authorList>
    </citation>
    <scope>NUCLEOTIDE SEQUENCE [LARGE SCALE GENOMIC DNA]</scope>
</reference>
<protein>
    <submittedName>
        <fullName evidence="3">Lipopolysaccharide heptosyltransferase III</fullName>
    </submittedName>
</protein>
<proteinExistence type="predicted"/>
<dbReference type="GO" id="GO:0009244">
    <property type="term" value="P:lipopolysaccharide core region biosynthetic process"/>
    <property type="evidence" value="ECO:0007669"/>
    <property type="project" value="TreeGrafter"/>
</dbReference>
<dbReference type="InterPro" id="IPR051199">
    <property type="entry name" value="LPS_LOS_Heptosyltrfase"/>
</dbReference>
<evidence type="ECO:0000256" key="1">
    <source>
        <dbReference type="ARBA" id="ARBA00022676"/>
    </source>
</evidence>
<dbReference type="Gene3D" id="3.40.50.2000">
    <property type="entry name" value="Glycogen Phosphorylase B"/>
    <property type="match status" value="2"/>
</dbReference>
<keyword evidence="1" id="KW-0328">Glycosyltransferase</keyword>
<sequence length="377" mass="40722">MAVKKPYESVLVVCTRRIGDVLLTTPVVRSLKAAAPHAVIDMLVFSGTEDVVAANPDIRRVWTLSTRASVWASLGVLAKIWRHYDLGLSVLPGDRPVFYAWAAGRHSVAAVTPERKSWWKRLLLGGQESFDNHDTHTVVMNLRLLKSLGVSAIPTPIVSWAPEDVAAARAVFPSLEVSERYAVLHVTPKFVYKAWTPSGWAMLGRWLGDHGVKVVVVGGPSADERGTVARILEGLPSDVIDLTGQVTVRALGVILSRAALYVGTDTAVTHMAAALGVPTIALFGPSNPVKWGPWPKAWPAESLSPWKKVGSQRQGNVAVLQGEGACVPCLHEGCGRHVDSVSDCLQLLSIHRVIEAAARMLGHQEARSPQPVESERV</sequence>
<dbReference type="NCBIfam" id="TIGR02201">
    <property type="entry name" value="heptsyl_trn_III"/>
    <property type="match status" value="1"/>
</dbReference>
<evidence type="ECO:0000256" key="2">
    <source>
        <dbReference type="ARBA" id="ARBA00022679"/>
    </source>
</evidence>
<dbReference type="GO" id="GO:0005829">
    <property type="term" value="C:cytosol"/>
    <property type="evidence" value="ECO:0007669"/>
    <property type="project" value="TreeGrafter"/>
</dbReference>
<dbReference type="PANTHER" id="PTHR30160:SF1">
    <property type="entry name" value="LIPOPOLYSACCHARIDE 1,2-N-ACETYLGLUCOSAMINETRANSFERASE-RELATED"/>
    <property type="match status" value="1"/>
</dbReference>
<name>A0A330L8N2_9BACT</name>
<dbReference type="OrthoDB" id="9760688at2"/>
<dbReference type="SUPFAM" id="SSF53756">
    <property type="entry name" value="UDP-Glycosyltransferase/glycogen phosphorylase"/>
    <property type="match status" value="1"/>
</dbReference>
<dbReference type="GO" id="GO:0008713">
    <property type="term" value="F:ADP-heptose-lipopolysaccharide heptosyltransferase activity"/>
    <property type="evidence" value="ECO:0007669"/>
    <property type="project" value="TreeGrafter"/>
</dbReference>
<organism evidence="3 4">
    <name type="scientific">Nitrospira lenta</name>
    <dbReference type="NCBI Taxonomy" id="1436998"/>
    <lineage>
        <taxon>Bacteria</taxon>
        <taxon>Pseudomonadati</taxon>
        <taxon>Nitrospirota</taxon>
        <taxon>Nitrospiria</taxon>
        <taxon>Nitrospirales</taxon>
        <taxon>Nitrospiraceae</taxon>
        <taxon>Nitrospira</taxon>
    </lineage>
</organism>
<accession>A0A330L8N2</accession>
<keyword evidence="4" id="KW-1185">Reference proteome</keyword>
<dbReference type="InterPro" id="IPR011916">
    <property type="entry name" value="LipoPS_heptosylTferase-III"/>
</dbReference>
<keyword evidence="2 3" id="KW-0808">Transferase</keyword>
<dbReference type="AlphaFoldDB" id="A0A330L8N2"/>
<dbReference type="FunCoup" id="A0A330L8N2">
    <property type="interactions" value="89"/>
</dbReference>
<gene>
    <name evidence="3" type="ORF">NITLEN_40092</name>
</gene>
<dbReference type="PANTHER" id="PTHR30160">
    <property type="entry name" value="TETRAACYLDISACCHARIDE 4'-KINASE-RELATED"/>
    <property type="match status" value="1"/>
</dbReference>
<evidence type="ECO:0000313" key="4">
    <source>
        <dbReference type="Proteomes" id="UP000248168"/>
    </source>
</evidence>
<evidence type="ECO:0000313" key="3">
    <source>
        <dbReference type="EMBL" id="SPP65619.1"/>
    </source>
</evidence>